<keyword evidence="5 10" id="KW-0999">Mitochondrion inner membrane</keyword>
<evidence type="ECO:0000256" key="10">
    <source>
        <dbReference type="RuleBase" id="RU363000"/>
    </source>
</evidence>
<evidence type="ECO:0000256" key="6">
    <source>
        <dbReference type="ARBA" id="ARBA00022989"/>
    </source>
</evidence>
<dbReference type="PANTHER" id="PTHR15415">
    <property type="entry name" value="MITOFILIN"/>
    <property type="match status" value="1"/>
</dbReference>
<accession>A0A068S991</accession>
<organism evidence="12 13">
    <name type="scientific">Lichtheimia corymbifera JMRC:FSU:9682</name>
    <dbReference type="NCBI Taxonomy" id="1263082"/>
    <lineage>
        <taxon>Eukaryota</taxon>
        <taxon>Fungi</taxon>
        <taxon>Fungi incertae sedis</taxon>
        <taxon>Mucoromycota</taxon>
        <taxon>Mucoromycotina</taxon>
        <taxon>Mucoromycetes</taxon>
        <taxon>Mucorales</taxon>
        <taxon>Lichtheimiaceae</taxon>
        <taxon>Lichtheimia</taxon>
    </lineage>
</organism>
<sequence length="559" mass="62021">MLQALKLHRTLGANRSSATIFRQYASSTTKQHKSSIGLKLAGTALVVSTAAGGVVYYGLNDKAFHDTFVEHVPHGAAFLGYFEDLRSKHDVDAYRDQAATWKKQVEDYSGQAQNAVNGVYDYASDAYLKLTGQKQVQAEAPLIKDEKPVKVDAGSATITTDATSTTPTIDTTIEKPEPIIIKKINSDNAVIHELTQVLVELATILNDANLADKGRDMMTEAMERLQDLNNSYKGLGLERSAILNDLIQLKTKANTIATNLSNYRDDTAKSLESIHVKTASNLQDSEENLLNENEQERTNMRKMLAELVAQELDAQKKRLENDHSEALLRQAAQLKDEFVRQAKYLVEKERAGRLSKLETINGRFSALENLSLKNAAELDKSRISHLMHITFGALQDAIEKPQKVSFVSELEAFRSSAEGDALLRVVLDTIPREVAEEGVESMRDLTARFELVADQVRQVALVPEDGGFGSHIISMIMAKLMFRKQGLVQGNDIEAILARSGYYLKNGDLENAARELNQLTGWPKRLACDWIEAARRHLEIKQALQVAETTTVLNSLLEA</sequence>
<name>A0A068S991_9FUNG</name>
<keyword evidence="7 10" id="KW-0496">Mitochondrion</keyword>
<feature type="transmembrane region" description="Helical" evidence="10">
    <location>
        <begin position="40"/>
        <end position="59"/>
    </location>
</feature>
<dbReference type="Proteomes" id="UP000027586">
    <property type="component" value="Unassembled WGS sequence"/>
</dbReference>
<evidence type="ECO:0000256" key="3">
    <source>
        <dbReference type="ARBA" id="ARBA00018116"/>
    </source>
</evidence>
<dbReference type="GO" id="GO:0061617">
    <property type="term" value="C:MICOS complex"/>
    <property type="evidence" value="ECO:0007669"/>
    <property type="project" value="TreeGrafter"/>
</dbReference>
<protein>
    <recommendedName>
        <fullName evidence="3 10">MICOS complex subunit MIC60</fullName>
    </recommendedName>
    <alternativeName>
        <fullName evidence="10">Mitofilin</fullName>
    </alternativeName>
</protein>
<dbReference type="PANTHER" id="PTHR15415:SF7">
    <property type="entry name" value="MICOS COMPLEX SUBUNIT MIC60"/>
    <property type="match status" value="1"/>
</dbReference>
<evidence type="ECO:0000256" key="11">
    <source>
        <dbReference type="SAM" id="Coils"/>
    </source>
</evidence>
<gene>
    <name evidence="12" type="ORF">LCOR_09778.1</name>
</gene>
<comment type="subcellular location">
    <subcellularLocation>
        <location evidence="1 10">Mitochondrion inner membrane</location>
        <topology evidence="1 10">Single-pass membrane protein</topology>
    </subcellularLocation>
</comment>
<evidence type="ECO:0000256" key="4">
    <source>
        <dbReference type="ARBA" id="ARBA00022692"/>
    </source>
</evidence>
<comment type="subunit">
    <text evidence="10">Component of the mitochondrial contact site and cristae organizing system (MICOS) complex.</text>
</comment>
<evidence type="ECO:0000256" key="7">
    <source>
        <dbReference type="ARBA" id="ARBA00023128"/>
    </source>
</evidence>
<evidence type="ECO:0000256" key="8">
    <source>
        <dbReference type="ARBA" id="ARBA00023136"/>
    </source>
</evidence>
<dbReference type="VEuPathDB" id="FungiDB:LCOR_09778.1"/>
<keyword evidence="6 10" id="KW-1133">Transmembrane helix</keyword>
<keyword evidence="13" id="KW-1185">Reference proteome</keyword>
<dbReference type="GO" id="GO:0042407">
    <property type="term" value="P:cristae formation"/>
    <property type="evidence" value="ECO:0007669"/>
    <property type="project" value="TreeGrafter"/>
</dbReference>
<comment type="function">
    <text evidence="9">Component of the MICOS complex, a large protein complex of the mitochondrial inner membrane that plays crucial roles in the maintenance of crista junctions, inner membrane architecture, and formation of contact sites to the outer membrane. Plays a role in keeping cristae membranes connected to the inner boundary membrane. Also promotes protein import via the mitochondrial intermembrane space assembly (MIA) pathway.</text>
</comment>
<dbReference type="STRING" id="1263082.A0A068S991"/>
<comment type="caution">
    <text evidence="12">The sequence shown here is derived from an EMBL/GenBank/DDBJ whole genome shotgun (WGS) entry which is preliminary data.</text>
</comment>
<keyword evidence="11" id="KW-0175">Coiled coil</keyword>
<reference evidence="12" key="1">
    <citation type="submission" date="2013-08" db="EMBL/GenBank/DDBJ databases">
        <title>Gene expansion shapes genome architecture in the human pathogen Lichtheimia corymbifera: an evolutionary genomics analysis in the ancient terrestrial Mucorales (Mucoromycotina).</title>
        <authorList>
            <person name="Schwartze V.U."/>
            <person name="Winter S."/>
            <person name="Shelest E."/>
            <person name="Marcet-Houben M."/>
            <person name="Horn F."/>
            <person name="Wehner S."/>
            <person name="Hoffmann K."/>
            <person name="Riege K."/>
            <person name="Sammeth M."/>
            <person name="Nowrousian M."/>
            <person name="Valiante V."/>
            <person name="Linde J."/>
            <person name="Jacobsen I.D."/>
            <person name="Marz M."/>
            <person name="Brakhage A.A."/>
            <person name="Gabaldon T."/>
            <person name="Bocker S."/>
            <person name="Voigt K."/>
        </authorList>
    </citation>
    <scope>NUCLEOTIDE SEQUENCE [LARGE SCALE GENOMIC DNA]</scope>
    <source>
        <strain evidence="12">FSU 9682</strain>
    </source>
</reference>
<evidence type="ECO:0000313" key="12">
    <source>
        <dbReference type="EMBL" id="CDH58933.1"/>
    </source>
</evidence>
<dbReference type="Pfam" id="PF09731">
    <property type="entry name" value="Mitofilin"/>
    <property type="match status" value="1"/>
</dbReference>
<evidence type="ECO:0000256" key="1">
    <source>
        <dbReference type="ARBA" id="ARBA00004434"/>
    </source>
</evidence>
<dbReference type="OrthoDB" id="10261039at2759"/>
<evidence type="ECO:0000256" key="5">
    <source>
        <dbReference type="ARBA" id="ARBA00022792"/>
    </source>
</evidence>
<keyword evidence="8 10" id="KW-0472">Membrane</keyword>
<proteinExistence type="inferred from homology"/>
<dbReference type="AlphaFoldDB" id="A0A068S991"/>
<evidence type="ECO:0000256" key="9">
    <source>
        <dbReference type="ARBA" id="ARBA00025571"/>
    </source>
</evidence>
<comment type="similarity">
    <text evidence="2 10">Belongs to the MICOS complex subunit Mic60 family.</text>
</comment>
<keyword evidence="4 10" id="KW-0812">Transmembrane</keyword>
<feature type="coiled-coil region" evidence="11">
    <location>
        <begin position="279"/>
        <end position="329"/>
    </location>
</feature>
<evidence type="ECO:0000313" key="13">
    <source>
        <dbReference type="Proteomes" id="UP000027586"/>
    </source>
</evidence>
<dbReference type="EMBL" id="CBTN010000063">
    <property type="protein sequence ID" value="CDH58933.1"/>
    <property type="molecule type" value="Genomic_DNA"/>
</dbReference>
<evidence type="ECO:0000256" key="2">
    <source>
        <dbReference type="ARBA" id="ARBA00010877"/>
    </source>
</evidence>
<dbReference type="InterPro" id="IPR019133">
    <property type="entry name" value="MIC60"/>
</dbReference>